<dbReference type="EMBL" id="KN881357">
    <property type="protein sequence ID" value="KIY60688.1"/>
    <property type="molecule type" value="Genomic_DNA"/>
</dbReference>
<evidence type="ECO:0008006" key="3">
    <source>
        <dbReference type="Google" id="ProtNLM"/>
    </source>
</evidence>
<accession>A0A0D7AQS8</accession>
<name>A0A0D7AQS8_9AGAR</name>
<evidence type="ECO:0000313" key="2">
    <source>
        <dbReference type="Proteomes" id="UP000054007"/>
    </source>
</evidence>
<proteinExistence type="predicted"/>
<protein>
    <recommendedName>
        <fullName evidence="3">F-box domain-containing protein</fullName>
    </recommendedName>
</protein>
<feature type="non-terminal residue" evidence="1">
    <location>
        <position position="1"/>
    </location>
</feature>
<sequence length="345" mass="38705">ALRDVAERIGELGINFASYIRPPGVDRATSPLPLLQSELLKNHVFSALHTLKLAIPFAHGRLEDVDIRVDAFEKCPLLRCVSLREETHRVEFVLPYQNLTTVHANGGRLDYIINKLENPRDVYLNFFPISLSREQPPPIPLHSTMTWQAAALRTLKRVRFRSFLFDIHAATGNNTFRSLHAHALRILELDAAPCLTLFTILTMIPDIALCGLHELIVGCVLESPADLDGPDVQSFMHLMARMPALRTLKISGRFGHYVLYALAETNGLVPELAVLTVNPELLQKDCAKVVCFARERRDSLMSVEVMVSTSYTYRGQEERFLTDISGPAAAMFWEELVALVPVNVL</sequence>
<keyword evidence="2" id="KW-1185">Reference proteome</keyword>
<organism evidence="1 2">
    <name type="scientific">Cylindrobasidium torrendii FP15055 ss-10</name>
    <dbReference type="NCBI Taxonomy" id="1314674"/>
    <lineage>
        <taxon>Eukaryota</taxon>
        <taxon>Fungi</taxon>
        <taxon>Dikarya</taxon>
        <taxon>Basidiomycota</taxon>
        <taxon>Agaricomycotina</taxon>
        <taxon>Agaricomycetes</taxon>
        <taxon>Agaricomycetidae</taxon>
        <taxon>Agaricales</taxon>
        <taxon>Marasmiineae</taxon>
        <taxon>Physalacriaceae</taxon>
        <taxon>Cylindrobasidium</taxon>
    </lineage>
</organism>
<dbReference type="Proteomes" id="UP000054007">
    <property type="component" value="Unassembled WGS sequence"/>
</dbReference>
<gene>
    <name evidence="1" type="ORF">CYLTODRAFT_427798</name>
</gene>
<evidence type="ECO:0000313" key="1">
    <source>
        <dbReference type="EMBL" id="KIY60688.1"/>
    </source>
</evidence>
<dbReference type="AlphaFoldDB" id="A0A0D7AQS8"/>
<reference evidence="1 2" key="1">
    <citation type="journal article" date="2015" name="Fungal Genet. Biol.">
        <title>Evolution of novel wood decay mechanisms in Agaricales revealed by the genome sequences of Fistulina hepatica and Cylindrobasidium torrendii.</title>
        <authorList>
            <person name="Floudas D."/>
            <person name="Held B.W."/>
            <person name="Riley R."/>
            <person name="Nagy L.G."/>
            <person name="Koehler G."/>
            <person name="Ransdell A.S."/>
            <person name="Younus H."/>
            <person name="Chow J."/>
            <person name="Chiniquy J."/>
            <person name="Lipzen A."/>
            <person name="Tritt A."/>
            <person name="Sun H."/>
            <person name="Haridas S."/>
            <person name="LaButti K."/>
            <person name="Ohm R.A."/>
            <person name="Kues U."/>
            <person name="Blanchette R.A."/>
            <person name="Grigoriev I.V."/>
            <person name="Minto R.E."/>
            <person name="Hibbett D.S."/>
        </authorList>
    </citation>
    <scope>NUCLEOTIDE SEQUENCE [LARGE SCALE GENOMIC DNA]</scope>
    <source>
        <strain evidence="1 2">FP15055 ss-10</strain>
    </source>
</reference>